<evidence type="ECO:0000256" key="8">
    <source>
        <dbReference type="ARBA" id="ARBA00022827"/>
    </source>
</evidence>
<evidence type="ECO:0000256" key="11">
    <source>
        <dbReference type="ARBA" id="ARBA00031871"/>
    </source>
</evidence>
<gene>
    <name evidence="15" type="ORF">JKP88DRAFT_158645</name>
</gene>
<dbReference type="EMBL" id="JAFCMP010000514">
    <property type="protein sequence ID" value="KAG5178500.1"/>
    <property type="molecule type" value="Genomic_DNA"/>
</dbReference>
<dbReference type="AlphaFoldDB" id="A0A835YNH1"/>
<dbReference type="PANTHER" id="PTHR23293">
    <property type="entry name" value="FAD SYNTHETASE-RELATED FMN ADENYLYLTRANSFERASE"/>
    <property type="match status" value="1"/>
</dbReference>
<comment type="pathway">
    <text evidence="1">Cofactor biosynthesis; FAD biosynthesis; FAD from FMN: step 1/1.</text>
</comment>
<dbReference type="Gene3D" id="3.40.50.620">
    <property type="entry name" value="HUPs"/>
    <property type="match status" value="1"/>
</dbReference>
<organism evidence="15 16">
    <name type="scientific">Tribonema minus</name>
    <dbReference type="NCBI Taxonomy" id="303371"/>
    <lineage>
        <taxon>Eukaryota</taxon>
        <taxon>Sar</taxon>
        <taxon>Stramenopiles</taxon>
        <taxon>Ochrophyta</taxon>
        <taxon>PX clade</taxon>
        <taxon>Xanthophyceae</taxon>
        <taxon>Tribonematales</taxon>
        <taxon>Tribonemataceae</taxon>
        <taxon>Tribonema</taxon>
    </lineage>
</organism>
<keyword evidence="4" id="KW-0288">FMN</keyword>
<comment type="caution">
    <text evidence="15">The sequence shown here is derived from an EMBL/GenBank/DDBJ whole genome shotgun (WGS) entry which is preliminary data.</text>
</comment>
<evidence type="ECO:0000256" key="4">
    <source>
        <dbReference type="ARBA" id="ARBA00022643"/>
    </source>
</evidence>
<evidence type="ECO:0000256" key="6">
    <source>
        <dbReference type="ARBA" id="ARBA00022695"/>
    </source>
</evidence>
<feature type="domain" description="Phosphoadenosine phosphosulphate reductase" evidence="14">
    <location>
        <begin position="103"/>
        <end position="181"/>
    </location>
</feature>
<proteinExistence type="predicted"/>
<dbReference type="Pfam" id="PF01507">
    <property type="entry name" value="PAPS_reduct"/>
    <property type="match status" value="1"/>
</dbReference>
<sequence>MVNHSLDVVRKALDLYTPLGLAVSFNGGKDACTVLFLLMTVLAERGQLGLLCGPGGDEGKMLVICFDRDEFAAVQEFTQKVAERYGLTLRHYKATYRDGMEDLVQNHGTKAVLMGQRYGDPWTDGMDDFTPSTPGWPEFVRLNPILRWPYDYVWRFLRRCRLPYCHLYDEGYTSLGEAVLTIKNPALRRPDGTYIPAYELHDPALERSNRSPRVNGGPKTPAFPEGVLPPPGVGEGGAGPLVTADGAGAPALNSATSLSPVPSEPKGLAAAGGQLPGGVVGQWRRVLPAVVVALAVVGAVQLKVFKRP</sequence>
<dbReference type="GO" id="GO:0005524">
    <property type="term" value="F:ATP binding"/>
    <property type="evidence" value="ECO:0007669"/>
    <property type="project" value="UniProtKB-KW"/>
</dbReference>
<evidence type="ECO:0000313" key="15">
    <source>
        <dbReference type="EMBL" id="KAG5178500.1"/>
    </source>
</evidence>
<keyword evidence="9" id="KW-0067">ATP-binding</keyword>
<accession>A0A835YNH1</accession>
<evidence type="ECO:0000256" key="3">
    <source>
        <dbReference type="ARBA" id="ARBA00022630"/>
    </source>
</evidence>
<evidence type="ECO:0000256" key="2">
    <source>
        <dbReference type="ARBA" id="ARBA00012393"/>
    </source>
</evidence>
<name>A0A835YNH1_9STRA</name>
<dbReference type="InterPro" id="IPR014729">
    <property type="entry name" value="Rossmann-like_a/b/a_fold"/>
</dbReference>
<dbReference type="GO" id="GO:0003919">
    <property type="term" value="F:FMN adenylyltransferase activity"/>
    <property type="evidence" value="ECO:0007669"/>
    <property type="project" value="UniProtKB-EC"/>
</dbReference>
<evidence type="ECO:0000256" key="9">
    <source>
        <dbReference type="ARBA" id="ARBA00022840"/>
    </source>
</evidence>
<dbReference type="OrthoDB" id="270728at2759"/>
<keyword evidence="8" id="KW-0274">FAD</keyword>
<feature type="region of interest" description="Disordered" evidence="13">
    <location>
        <begin position="205"/>
        <end position="246"/>
    </location>
</feature>
<evidence type="ECO:0000256" key="5">
    <source>
        <dbReference type="ARBA" id="ARBA00022679"/>
    </source>
</evidence>
<keyword evidence="3" id="KW-0285">Flavoprotein</keyword>
<evidence type="ECO:0000256" key="13">
    <source>
        <dbReference type="SAM" id="MobiDB-lite"/>
    </source>
</evidence>
<evidence type="ECO:0000256" key="10">
    <source>
        <dbReference type="ARBA" id="ARBA00031145"/>
    </source>
</evidence>
<dbReference type="GO" id="GO:0006747">
    <property type="term" value="P:FAD biosynthetic process"/>
    <property type="evidence" value="ECO:0007669"/>
    <property type="project" value="TreeGrafter"/>
</dbReference>
<dbReference type="Proteomes" id="UP000664859">
    <property type="component" value="Unassembled WGS sequence"/>
</dbReference>
<comment type="catalytic activity">
    <reaction evidence="12">
        <text>FMN + ATP + H(+) = FAD + diphosphate</text>
        <dbReference type="Rhea" id="RHEA:17237"/>
        <dbReference type="ChEBI" id="CHEBI:15378"/>
        <dbReference type="ChEBI" id="CHEBI:30616"/>
        <dbReference type="ChEBI" id="CHEBI:33019"/>
        <dbReference type="ChEBI" id="CHEBI:57692"/>
        <dbReference type="ChEBI" id="CHEBI:58210"/>
        <dbReference type="EC" id="2.7.7.2"/>
    </reaction>
</comment>
<keyword evidence="16" id="KW-1185">Reference proteome</keyword>
<keyword evidence="5" id="KW-0808">Transferase</keyword>
<dbReference type="InterPro" id="IPR002500">
    <property type="entry name" value="PAPS_reduct_dom"/>
</dbReference>
<dbReference type="PANTHER" id="PTHR23293:SF9">
    <property type="entry name" value="FAD SYNTHASE"/>
    <property type="match status" value="1"/>
</dbReference>
<evidence type="ECO:0000313" key="16">
    <source>
        <dbReference type="Proteomes" id="UP000664859"/>
    </source>
</evidence>
<protein>
    <recommendedName>
        <fullName evidence="2">FAD synthase</fullName>
        <ecNumber evidence="2">2.7.7.2</ecNumber>
    </recommendedName>
    <alternativeName>
        <fullName evidence="10">FAD pyrophosphorylase</fullName>
    </alternativeName>
    <alternativeName>
        <fullName evidence="11">FMN adenylyltransferase</fullName>
    </alternativeName>
</protein>
<evidence type="ECO:0000259" key="14">
    <source>
        <dbReference type="Pfam" id="PF01507"/>
    </source>
</evidence>
<evidence type="ECO:0000256" key="7">
    <source>
        <dbReference type="ARBA" id="ARBA00022741"/>
    </source>
</evidence>
<dbReference type="CDD" id="cd23948">
    <property type="entry name" value="FAD_synthase"/>
    <property type="match status" value="1"/>
</dbReference>
<evidence type="ECO:0000256" key="1">
    <source>
        <dbReference type="ARBA" id="ARBA00004726"/>
    </source>
</evidence>
<evidence type="ECO:0000256" key="12">
    <source>
        <dbReference type="ARBA" id="ARBA00049494"/>
    </source>
</evidence>
<dbReference type="SUPFAM" id="SSF52402">
    <property type="entry name" value="Adenine nucleotide alpha hydrolases-like"/>
    <property type="match status" value="1"/>
</dbReference>
<keyword evidence="7" id="KW-0547">Nucleotide-binding</keyword>
<dbReference type="EC" id="2.7.7.2" evidence="2"/>
<keyword evidence="6" id="KW-0548">Nucleotidyltransferase</keyword>
<reference evidence="15" key="1">
    <citation type="submission" date="2021-02" db="EMBL/GenBank/DDBJ databases">
        <title>First Annotated Genome of the Yellow-green Alga Tribonema minus.</title>
        <authorList>
            <person name="Mahan K.M."/>
        </authorList>
    </citation>
    <scope>NUCLEOTIDE SEQUENCE</scope>
    <source>
        <strain evidence="15">UTEX B ZZ1240</strain>
    </source>
</reference>